<dbReference type="KEGG" id="ccz:CCALI_00736"/>
<name>S0ET19_CHTCT</name>
<dbReference type="PATRIC" id="fig|1303518.3.peg.743"/>
<dbReference type="InParanoid" id="S0ET19"/>
<gene>
    <name evidence="1" type="ORF">CCALI_00736</name>
</gene>
<dbReference type="STRING" id="454171.CP488_00416"/>
<reference evidence="2" key="1">
    <citation type="submission" date="2013-03" db="EMBL/GenBank/DDBJ databases">
        <title>Genome sequence of Chthonomonas calidirosea, the first sequenced genome from the Armatimonadetes phylum (formally candidate division OP10).</title>
        <authorList>
            <person name="Lee K.C.Y."/>
            <person name="Morgan X.C."/>
            <person name="Dunfield P.F."/>
            <person name="Tamas I."/>
            <person name="Houghton K.M."/>
            <person name="Vyssotski M."/>
            <person name="Ryan J.L.J."/>
            <person name="Lagutin K."/>
            <person name="McDonald I.R."/>
            <person name="Stott M.B."/>
        </authorList>
    </citation>
    <scope>NUCLEOTIDE SEQUENCE [LARGE SCALE GENOMIC DNA]</scope>
    <source>
        <strain evidence="2">DSM 23976 / ICMP 18418 / T49</strain>
    </source>
</reference>
<organism evidence="1 2">
    <name type="scientific">Chthonomonas calidirosea (strain DSM 23976 / ICMP 18418 / T49)</name>
    <dbReference type="NCBI Taxonomy" id="1303518"/>
    <lineage>
        <taxon>Bacteria</taxon>
        <taxon>Bacillati</taxon>
        <taxon>Armatimonadota</taxon>
        <taxon>Chthonomonadia</taxon>
        <taxon>Chthonomonadales</taxon>
        <taxon>Chthonomonadaceae</taxon>
        <taxon>Chthonomonas</taxon>
    </lineage>
</organism>
<dbReference type="Pfam" id="PF18780">
    <property type="entry name" value="HNH_repeat"/>
    <property type="match status" value="1"/>
</dbReference>
<evidence type="ECO:0000313" key="1">
    <source>
        <dbReference type="EMBL" id="CCW34561.1"/>
    </source>
</evidence>
<dbReference type="EMBL" id="HF951689">
    <property type="protein sequence ID" value="CCW34561.1"/>
    <property type="molecule type" value="Genomic_DNA"/>
</dbReference>
<evidence type="ECO:0000313" key="2">
    <source>
        <dbReference type="Proteomes" id="UP000014227"/>
    </source>
</evidence>
<protein>
    <submittedName>
        <fullName evidence="1">Uncharacterized protein</fullName>
    </submittedName>
</protein>
<dbReference type="AlphaFoldDB" id="S0ET19"/>
<dbReference type="HOGENOM" id="CLU_917335_0_0_0"/>
<accession>S0ET19</accession>
<dbReference type="InterPro" id="IPR041025">
    <property type="entry name" value="HNH_repeat"/>
</dbReference>
<keyword evidence="2" id="KW-1185">Reference proteome</keyword>
<proteinExistence type="predicted"/>
<sequence>MSRSASDGHQSDCRGITVAAVKSKSLTKQSSIRYYLGKKDVRYGRSAFPNPESCPKESGRIGIPSVGANFPVKPFVKRAPFSTLEKEGTLVRKWSKESIAQEIRALHEAGEDLNYSAVFKYHLALLRAAMRYFGSWREAIEYAGLSYEDVRRYRTWDKERIIERIRELYEMGEDLSWRHVSLTLDPQLAAAATKPKHFGSWRSAIEAAGLDYSMIRRYQEWNEERILQRLRDLHAKGVPLNAKSVEAHDITLITAARRRFESWDKALTAAGLDYKQIVLRAPFKRRTKATSTDSNENPPTKQQ</sequence>
<dbReference type="eggNOG" id="COG1476">
    <property type="taxonomic scope" value="Bacteria"/>
</dbReference>
<dbReference type="Proteomes" id="UP000014227">
    <property type="component" value="Chromosome I"/>
</dbReference>